<sequence>MPDITLYFLQASRSIRTAWQLEELGLDYKVEFSERENGKAPQHFKDNSGDALGKFPLLKDGDLIVGESGAIAEYVDAPSPRSLVAGFADDRHHRYLCEKYDTENKLLPREEGMRVQCLRWIHASEATYALHALAILYTRWFGADNPAAAEKIEQGMSVNVCKDMDFLEAELGKSKGKFLVGDSVTVADCMMLFSAQFVLMRELGTKGRKWERIDKWIADCESTESYKRAVEKTGHKL</sequence>
<evidence type="ECO:0000259" key="3">
    <source>
        <dbReference type="PROSITE" id="PS50404"/>
    </source>
</evidence>
<accession>A0A9N8PMY8</accession>
<name>A0A9N8PMY8_9PEZI</name>
<evidence type="ECO:0000256" key="1">
    <source>
        <dbReference type="ARBA" id="ARBA00007409"/>
    </source>
</evidence>
<dbReference type="CDD" id="cd03046">
    <property type="entry name" value="GST_N_GTT1_like"/>
    <property type="match status" value="1"/>
</dbReference>
<dbReference type="OrthoDB" id="2309723at2759"/>
<comment type="caution">
    <text evidence="5">The sequence shown here is derived from an EMBL/GenBank/DDBJ whole genome shotgun (WGS) entry which is preliminary data.</text>
</comment>
<dbReference type="SUPFAM" id="SSF52833">
    <property type="entry name" value="Thioredoxin-like"/>
    <property type="match status" value="1"/>
</dbReference>
<dbReference type="AlphaFoldDB" id="A0A9N8PMY8"/>
<evidence type="ECO:0000256" key="2">
    <source>
        <dbReference type="RuleBase" id="RU003494"/>
    </source>
</evidence>
<evidence type="ECO:0000313" key="5">
    <source>
        <dbReference type="EMBL" id="CAD0106215.1"/>
    </source>
</evidence>
<dbReference type="InterPro" id="IPR036249">
    <property type="entry name" value="Thioredoxin-like_sf"/>
</dbReference>
<evidence type="ECO:0000259" key="4">
    <source>
        <dbReference type="PROSITE" id="PS50405"/>
    </source>
</evidence>
<comment type="similarity">
    <text evidence="1 2">Belongs to the GST superfamily.</text>
</comment>
<dbReference type="Gene3D" id="3.40.30.10">
    <property type="entry name" value="Glutaredoxin"/>
    <property type="match status" value="1"/>
</dbReference>
<reference evidence="5" key="1">
    <citation type="submission" date="2020-06" db="EMBL/GenBank/DDBJ databases">
        <authorList>
            <person name="Onetto C."/>
        </authorList>
    </citation>
    <scope>NUCLEOTIDE SEQUENCE</scope>
</reference>
<organism evidence="5 6">
    <name type="scientific">Aureobasidium uvarum</name>
    <dbReference type="NCBI Taxonomy" id="2773716"/>
    <lineage>
        <taxon>Eukaryota</taxon>
        <taxon>Fungi</taxon>
        <taxon>Dikarya</taxon>
        <taxon>Ascomycota</taxon>
        <taxon>Pezizomycotina</taxon>
        <taxon>Dothideomycetes</taxon>
        <taxon>Dothideomycetidae</taxon>
        <taxon>Dothideales</taxon>
        <taxon>Saccotheciaceae</taxon>
        <taxon>Aureobasidium</taxon>
    </lineage>
</organism>
<dbReference type="PANTHER" id="PTHR44051">
    <property type="entry name" value="GLUTATHIONE S-TRANSFERASE-RELATED"/>
    <property type="match status" value="1"/>
</dbReference>
<dbReference type="InterPro" id="IPR010987">
    <property type="entry name" value="Glutathione-S-Trfase_C-like"/>
</dbReference>
<dbReference type="SUPFAM" id="SSF47616">
    <property type="entry name" value="GST C-terminal domain-like"/>
    <property type="match status" value="1"/>
</dbReference>
<gene>
    <name evidence="5" type="ORF">AWRI4620_LOCUS470</name>
</gene>
<dbReference type="PROSITE" id="PS50405">
    <property type="entry name" value="GST_CTER"/>
    <property type="match status" value="1"/>
</dbReference>
<dbReference type="Pfam" id="PF02798">
    <property type="entry name" value="GST_N"/>
    <property type="match status" value="1"/>
</dbReference>
<dbReference type="InterPro" id="IPR036282">
    <property type="entry name" value="Glutathione-S-Trfase_C_sf"/>
</dbReference>
<dbReference type="InterPro" id="IPR004046">
    <property type="entry name" value="GST_C"/>
</dbReference>
<proteinExistence type="inferred from homology"/>
<feature type="domain" description="GST C-terminal" evidence="4">
    <location>
        <begin position="110"/>
        <end position="237"/>
    </location>
</feature>
<dbReference type="PROSITE" id="PS50404">
    <property type="entry name" value="GST_NTER"/>
    <property type="match status" value="1"/>
</dbReference>
<dbReference type="Pfam" id="PF00043">
    <property type="entry name" value="GST_C"/>
    <property type="match status" value="1"/>
</dbReference>
<dbReference type="Proteomes" id="UP000745764">
    <property type="component" value="Unassembled WGS sequence"/>
</dbReference>
<evidence type="ECO:0008006" key="7">
    <source>
        <dbReference type="Google" id="ProtNLM"/>
    </source>
</evidence>
<feature type="domain" description="GST N-terminal" evidence="3">
    <location>
        <begin position="1"/>
        <end position="83"/>
    </location>
</feature>
<dbReference type="Gene3D" id="1.20.1050.130">
    <property type="match status" value="1"/>
</dbReference>
<dbReference type="EMBL" id="CAINUL010000001">
    <property type="protein sequence ID" value="CAD0106215.1"/>
    <property type="molecule type" value="Genomic_DNA"/>
</dbReference>
<dbReference type="PANTHER" id="PTHR44051:SF9">
    <property type="entry name" value="GLUTATHIONE S-TRANSFERASE 1"/>
    <property type="match status" value="1"/>
</dbReference>
<evidence type="ECO:0000313" key="6">
    <source>
        <dbReference type="Proteomes" id="UP000745764"/>
    </source>
</evidence>
<protein>
    <recommendedName>
        <fullName evidence="7">Glutathione S-transferase</fullName>
    </recommendedName>
</protein>
<keyword evidence="6" id="KW-1185">Reference proteome</keyword>
<dbReference type="InterPro" id="IPR004045">
    <property type="entry name" value="Glutathione_S-Trfase_N"/>
</dbReference>